<dbReference type="Proteomes" id="UP000001357">
    <property type="component" value="Unassembled WGS sequence"/>
</dbReference>
<dbReference type="RefSeq" id="XP_001742950.1">
    <property type="nucleotide sequence ID" value="XM_001742898.1"/>
</dbReference>
<dbReference type="KEGG" id="mbr:MONBRDRAFT_14693"/>
<protein>
    <recommendedName>
        <fullName evidence="1">NADAR domain-containing protein</fullName>
    </recommendedName>
</protein>
<gene>
    <name evidence="2" type="ORF">MONBRDRAFT_14693</name>
</gene>
<dbReference type="GeneID" id="5888711"/>
<dbReference type="InParanoid" id="A9URT7"/>
<keyword evidence="3" id="KW-1185">Reference proteome</keyword>
<evidence type="ECO:0000259" key="1">
    <source>
        <dbReference type="Pfam" id="PF08719"/>
    </source>
</evidence>
<dbReference type="CDD" id="cd15457">
    <property type="entry name" value="NADAR"/>
    <property type="match status" value="1"/>
</dbReference>
<name>A9URT7_MONBE</name>
<sequence>MARFVDTNLGRTFSCVEQYMMYRKAILFGDAEYAEAIMEATTPREHKALGRHVRNFDEETWKAHRREIVRSGVLLKFAQNPELKAELLSHPAHTVFVEASPRDRIWGIGLDVKNPACHDPQKWRGLNLLGQALTEAAEQLRQA</sequence>
<evidence type="ECO:0000313" key="3">
    <source>
        <dbReference type="Proteomes" id="UP000001357"/>
    </source>
</evidence>
<dbReference type="AlphaFoldDB" id="A9URT7"/>
<proteinExistence type="predicted"/>
<dbReference type="InterPro" id="IPR037238">
    <property type="entry name" value="YbiA-like_sf"/>
</dbReference>
<dbReference type="STRING" id="81824.A9URT7"/>
<dbReference type="Pfam" id="PF08719">
    <property type="entry name" value="NADAR"/>
    <property type="match status" value="1"/>
</dbReference>
<dbReference type="EMBL" id="CH991544">
    <property type="protein sequence ID" value="EDQ91664.1"/>
    <property type="molecule type" value="Genomic_DNA"/>
</dbReference>
<reference evidence="2 3" key="1">
    <citation type="journal article" date="2008" name="Nature">
        <title>The genome of the choanoflagellate Monosiga brevicollis and the origin of metazoans.</title>
        <authorList>
            <consortium name="JGI Sequencing"/>
            <person name="King N."/>
            <person name="Westbrook M.J."/>
            <person name="Young S.L."/>
            <person name="Kuo A."/>
            <person name="Abedin M."/>
            <person name="Chapman J."/>
            <person name="Fairclough S."/>
            <person name="Hellsten U."/>
            <person name="Isogai Y."/>
            <person name="Letunic I."/>
            <person name="Marr M."/>
            <person name="Pincus D."/>
            <person name="Putnam N."/>
            <person name="Rokas A."/>
            <person name="Wright K.J."/>
            <person name="Zuzow R."/>
            <person name="Dirks W."/>
            <person name="Good M."/>
            <person name="Goodstein D."/>
            <person name="Lemons D."/>
            <person name="Li W."/>
            <person name="Lyons J.B."/>
            <person name="Morris A."/>
            <person name="Nichols S."/>
            <person name="Richter D.J."/>
            <person name="Salamov A."/>
            <person name="Bork P."/>
            <person name="Lim W.A."/>
            <person name="Manning G."/>
            <person name="Miller W.T."/>
            <person name="McGinnis W."/>
            <person name="Shapiro H."/>
            <person name="Tjian R."/>
            <person name="Grigoriev I.V."/>
            <person name="Rokhsar D."/>
        </authorList>
    </citation>
    <scope>NUCLEOTIDE SEQUENCE [LARGE SCALE GENOMIC DNA]</scope>
    <source>
        <strain evidence="3">MX1 / ATCC 50154</strain>
    </source>
</reference>
<accession>A9URT7</accession>
<organism evidence="2 3">
    <name type="scientific">Monosiga brevicollis</name>
    <name type="common">Choanoflagellate</name>
    <dbReference type="NCBI Taxonomy" id="81824"/>
    <lineage>
        <taxon>Eukaryota</taxon>
        <taxon>Choanoflagellata</taxon>
        <taxon>Craspedida</taxon>
        <taxon>Salpingoecidae</taxon>
        <taxon>Monosiga</taxon>
    </lineage>
</organism>
<dbReference type="NCBIfam" id="TIGR02464">
    <property type="entry name" value="ribofla_fusion"/>
    <property type="match status" value="1"/>
</dbReference>
<dbReference type="SUPFAM" id="SSF143990">
    <property type="entry name" value="YbiA-like"/>
    <property type="match status" value="1"/>
</dbReference>
<evidence type="ECO:0000313" key="2">
    <source>
        <dbReference type="EMBL" id="EDQ91664.1"/>
    </source>
</evidence>
<dbReference type="InterPro" id="IPR012816">
    <property type="entry name" value="NADAR"/>
</dbReference>
<dbReference type="eggNOG" id="ENOG502S4FY">
    <property type="taxonomic scope" value="Eukaryota"/>
</dbReference>
<dbReference type="Gene3D" id="1.10.357.40">
    <property type="entry name" value="YbiA-like"/>
    <property type="match status" value="1"/>
</dbReference>
<dbReference type="OMA" id="RMGINEY"/>
<feature type="domain" description="NADAR" evidence="1">
    <location>
        <begin position="10"/>
        <end position="141"/>
    </location>
</feature>